<reference evidence="7 8" key="1">
    <citation type="submission" date="2018-05" db="EMBL/GenBank/DDBJ databases">
        <title>Zavarzinia sp. HR-AS.</title>
        <authorList>
            <person name="Lee Y."/>
            <person name="Jeon C.O."/>
        </authorList>
    </citation>
    <scope>NUCLEOTIDE SEQUENCE [LARGE SCALE GENOMIC DNA]</scope>
    <source>
        <strain evidence="7 8">HR-AS</strain>
    </source>
</reference>
<evidence type="ECO:0000256" key="2">
    <source>
        <dbReference type="ARBA" id="ARBA00022692"/>
    </source>
</evidence>
<evidence type="ECO:0000256" key="1">
    <source>
        <dbReference type="ARBA" id="ARBA00004167"/>
    </source>
</evidence>
<dbReference type="GO" id="GO:0009306">
    <property type="term" value="P:protein secretion"/>
    <property type="evidence" value="ECO:0007669"/>
    <property type="project" value="InterPro"/>
</dbReference>
<keyword evidence="2" id="KW-0812">Transmembrane</keyword>
<name>A0A317E4P7_9PROT</name>
<evidence type="ECO:0000256" key="4">
    <source>
        <dbReference type="ARBA" id="ARBA00023136"/>
    </source>
</evidence>
<dbReference type="Pfam" id="PF04357">
    <property type="entry name" value="TamB"/>
    <property type="match status" value="1"/>
</dbReference>
<dbReference type="PANTHER" id="PTHR36985:SF1">
    <property type="entry name" value="TRANSLOCATION AND ASSEMBLY MODULE SUBUNIT TAMB"/>
    <property type="match status" value="1"/>
</dbReference>
<feature type="domain" description="Translocation and assembly module TamB C-terminal" evidence="6">
    <location>
        <begin position="1021"/>
        <end position="1378"/>
    </location>
</feature>
<dbReference type="OrthoDB" id="7784409at2"/>
<sequence>MKPSLSRTLKWTGIGLGTPLALIGLGVAALQVPAVQSRLAAFISEQVSTPDMTIRLEGLSGGLPFGPRLARIELSDPAGTWLTVEDARVAIDPFALIGGRIHVETVSASRLVLERLPAAGAEPPAPAEPTTDFSLPRLPAGLALDRLSVPEIVLGAALAGAEARFALAGRLGVDGDGVAGASLSLLPVEGADSTRLTLDLRHEPQGDHLALDVRLDEPAHGPIARIAGLPGDEPLKFALTGQGPLTGFEADLRLAALGARLDGRLHLARDGAAIVADLKGKALPGPLVPAAYAGLTEGGIGIDLALAVSGETVDVSRLALALRGLGLEAKGRLAGGSDATLSARIDVAPDVPLPELASVPPALRPAVVELEGVADLSVGSADVSRLHVVAPGAEVDGKASLSDGFAALKAAASARLADLAQLPEAGLAGAGTLSVTAEGRLDPLDMGFTADVAGEAIAGEAELPRLLGPAPKISLAGRYTGGGPITLERFTAEAAAASLQAKGSFDPAAETLSAAITGKAEDLGRLGVPGLAGSVDLAGTAEGPVMKPLLDIALKGTEVSAGGVAFGDPHLALKAVPDAAGTSAGRLEVETGGSYPARIGADLSFDGVTARVSALTGQVLGVDLAGDVAYASDNGLASGHVKAVVPKLASLSALAGMPLAGSARIDLALAPRGAGQGAEVTAELRDVKAAGAALARLDLKAALDDVLGAGKGRATVEATGLASGTATIERFSAKAELASFADVAFTATARGGVPAPLSLDLEGRFENGDTPRITARRLAGSLAETEFRLQKPLLVSLGAETSAKGLDLAFGKARLSGDVAIGATPSGKLKLTGFDFADIAALLPEGSLPGGTLDAALDISGNRGRLSLSAKGLTPPAGLVDVAAADMPRPDVDASIAWQGRRADVDLAVTGIREATIKASGTVPVRIDGGIPLPDQKGALDLAVRIEANLRRLAPLLPLGDNRIAGRLAVDATVKGTPAAPEPVGRLTLEKGRVTNGLSGFELRDLALAVAFTGTSATIESLKGSDGEGGTLAGSGSARQLADGDFAIDGQVTARSLRFTRLDLATTQGDVDIALAGTATAPEVKGTVTIRQGNVEISAKVPPSVAVVEVRDPSAPGAPPTPLAPPPDKDAPPPRVGSLDLAINAPGQFFVRGRGLDSEWRGTLKVTGALSAPDLSGGFEVVRGTFTLAGRPFAISEGSLTFPSGLGAAPQLNIVATAPADDVTAKVSVTGPATALKIQLSSEPALPNDEVLSRVLFGRSVSNLTASQAVRLGQTALELSGQGGGDFVGKIRDSLGLDRLEIGSDDNADTTSGGALAGSSLSAGRYIAEGVYLGFEQGLAPNSGSVNIEVEVYPRVTVEGNVGQDNNSAVGLNYKFDY</sequence>
<comment type="subcellular location">
    <subcellularLocation>
        <location evidence="1">Membrane</location>
        <topology evidence="1">Single-pass membrane protein</topology>
    </subcellularLocation>
</comment>
<keyword evidence="3" id="KW-1133">Transmembrane helix</keyword>
<organism evidence="7 8">
    <name type="scientific">Zavarzinia aquatilis</name>
    <dbReference type="NCBI Taxonomy" id="2211142"/>
    <lineage>
        <taxon>Bacteria</taxon>
        <taxon>Pseudomonadati</taxon>
        <taxon>Pseudomonadota</taxon>
        <taxon>Alphaproteobacteria</taxon>
        <taxon>Rhodospirillales</taxon>
        <taxon>Zavarziniaceae</taxon>
        <taxon>Zavarzinia</taxon>
    </lineage>
</organism>
<gene>
    <name evidence="7" type="ORF">DKG74_15315</name>
</gene>
<dbReference type="EMBL" id="QGLE01000009">
    <property type="protein sequence ID" value="PWR20373.1"/>
    <property type="molecule type" value="Genomic_DNA"/>
</dbReference>
<keyword evidence="4" id="KW-0472">Membrane</keyword>
<feature type="region of interest" description="Disordered" evidence="5">
    <location>
        <begin position="1110"/>
        <end position="1137"/>
    </location>
</feature>
<accession>A0A317E4P7</accession>
<comment type="caution">
    <text evidence="7">The sequence shown here is derived from an EMBL/GenBank/DDBJ whole genome shotgun (WGS) entry which is preliminary data.</text>
</comment>
<evidence type="ECO:0000256" key="5">
    <source>
        <dbReference type="SAM" id="MobiDB-lite"/>
    </source>
</evidence>
<protein>
    <recommendedName>
        <fullName evidence="6">Translocation and assembly module TamB C-terminal domain-containing protein</fullName>
    </recommendedName>
</protein>
<evidence type="ECO:0000259" key="6">
    <source>
        <dbReference type="Pfam" id="PF04357"/>
    </source>
</evidence>
<dbReference type="InterPro" id="IPR007452">
    <property type="entry name" value="TamB_C"/>
</dbReference>
<evidence type="ECO:0000313" key="7">
    <source>
        <dbReference type="EMBL" id="PWR20373.1"/>
    </source>
</evidence>
<dbReference type="GO" id="GO:0005886">
    <property type="term" value="C:plasma membrane"/>
    <property type="evidence" value="ECO:0007669"/>
    <property type="project" value="InterPro"/>
</dbReference>
<keyword evidence="8" id="KW-1185">Reference proteome</keyword>
<dbReference type="GO" id="GO:0097347">
    <property type="term" value="C:TAM protein secretion complex"/>
    <property type="evidence" value="ECO:0007669"/>
    <property type="project" value="TreeGrafter"/>
</dbReference>
<evidence type="ECO:0000256" key="3">
    <source>
        <dbReference type="ARBA" id="ARBA00022989"/>
    </source>
</evidence>
<dbReference type="RefSeq" id="WP_109907047.1">
    <property type="nucleotide sequence ID" value="NZ_QGLE01000009.1"/>
</dbReference>
<dbReference type="Proteomes" id="UP000245461">
    <property type="component" value="Unassembled WGS sequence"/>
</dbReference>
<proteinExistence type="predicted"/>
<dbReference type="PANTHER" id="PTHR36985">
    <property type="entry name" value="TRANSLOCATION AND ASSEMBLY MODULE SUBUNIT TAMB"/>
    <property type="match status" value="1"/>
</dbReference>
<evidence type="ECO:0000313" key="8">
    <source>
        <dbReference type="Proteomes" id="UP000245461"/>
    </source>
</evidence>
<feature type="compositionally biased region" description="Pro residues" evidence="5">
    <location>
        <begin position="1116"/>
        <end position="1126"/>
    </location>
</feature>